<dbReference type="Proteomes" id="UP000000370">
    <property type="component" value="Chromosome"/>
</dbReference>
<reference evidence="2" key="1">
    <citation type="submission" date="2007-11" db="EMBL/GenBank/DDBJ databases">
        <title>Complete genome sequence of Clostridium phytofermentans ISDg.</title>
        <authorList>
            <person name="Leschine S.B."/>
            <person name="Warnick T.A."/>
            <person name="Blanchard J.L."/>
            <person name="Schnell D.J."/>
            <person name="Petit E.L."/>
            <person name="LaTouf W.G."/>
            <person name="Copeland A."/>
            <person name="Lucas S."/>
            <person name="Lapidus A."/>
            <person name="Barry K."/>
            <person name="Glavina del Rio T."/>
            <person name="Dalin E."/>
            <person name="Tice H."/>
            <person name="Pitluck S."/>
            <person name="Kiss H."/>
            <person name="Brettin T."/>
            <person name="Bruce D."/>
            <person name="Detter J.C."/>
            <person name="Han C."/>
            <person name="Kuske C."/>
            <person name="Schmutz J."/>
            <person name="Larimer F."/>
            <person name="Land M."/>
            <person name="Hauser L."/>
            <person name="Kyrpides N."/>
            <person name="Kim E.A."/>
            <person name="Richardson P."/>
        </authorList>
    </citation>
    <scope>NUCLEOTIDE SEQUENCE [LARGE SCALE GENOMIC DNA]</scope>
    <source>
        <strain evidence="2">ATCC 700394 / DSM 18823 / ISDg</strain>
    </source>
</reference>
<organism evidence="1 2">
    <name type="scientific">Lachnoclostridium phytofermentans (strain ATCC 700394 / DSM 18823 / ISDg)</name>
    <name type="common">Clostridium phytofermentans</name>
    <dbReference type="NCBI Taxonomy" id="357809"/>
    <lineage>
        <taxon>Bacteria</taxon>
        <taxon>Bacillati</taxon>
        <taxon>Bacillota</taxon>
        <taxon>Clostridia</taxon>
        <taxon>Lachnospirales</taxon>
        <taxon>Lachnospiraceae</taxon>
    </lineage>
</organism>
<protein>
    <submittedName>
        <fullName evidence="1">Uncharacterized protein</fullName>
    </submittedName>
</protein>
<name>A9KHM7_LACP7</name>
<dbReference type="RefSeq" id="WP_012199966.1">
    <property type="nucleotide sequence ID" value="NC_010001.1"/>
</dbReference>
<sequence>MHVIDLRCRESDNFSINCCKNDNEERLLLGQNDCCKESIYLYFDLPLFLNMNLVQSSKLILYKLPMCCKNQKTLSNQYSVYPLIDFYSPFVGCFSPLRFDCTYKEDFEDNINLGYSEIDVTSMVKSWLQGSIENKGLLITGEEHSPLIVYASEKDMDSKIHPILRIIISDSLVFRTLTEIPCKVNMRSN</sequence>
<dbReference type="HOGENOM" id="CLU_1432278_0_0_9"/>
<dbReference type="OrthoDB" id="1928775at2"/>
<keyword evidence="2" id="KW-1185">Reference proteome</keyword>
<dbReference type="KEGG" id="cpy:Cphy_1944"/>
<evidence type="ECO:0000313" key="2">
    <source>
        <dbReference type="Proteomes" id="UP000000370"/>
    </source>
</evidence>
<gene>
    <name evidence="1" type="ordered locus">Cphy_1944</name>
</gene>
<dbReference type="AlphaFoldDB" id="A9KHM7"/>
<dbReference type="EMBL" id="CP000885">
    <property type="protein sequence ID" value="ABX42312.1"/>
    <property type="molecule type" value="Genomic_DNA"/>
</dbReference>
<accession>A9KHM7</accession>
<proteinExistence type="predicted"/>
<dbReference type="STRING" id="357809.Cphy_1944"/>
<evidence type="ECO:0000313" key="1">
    <source>
        <dbReference type="EMBL" id="ABX42312.1"/>
    </source>
</evidence>